<accession>A0ABV9N4M7</accession>
<evidence type="ECO:0000256" key="4">
    <source>
        <dbReference type="ARBA" id="ARBA00022679"/>
    </source>
</evidence>
<dbReference type="Pfam" id="PF13426">
    <property type="entry name" value="PAS_9"/>
    <property type="match status" value="2"/>
</dbReference>
<evidence type="ECO:0000313" key="9">
    <source>
        <dbReference type="EMBL" id="MFC4723257.1"/>
    </source>
</evidence>
<feature type="domain" description="PAS" evidence="7">
    <location>
        <begin position="178"/>
        <end position="224"/>
    </location>
</feature>
<dbReference type="SMART" id="SM00388">
    <property type="entry name" value="HisKA"/>
    <property type="match status" value="1"/>
</dbReference>
<evidence type="ECO:0000259" key="7">
    <source>
        <dbReference type="PROSITE" id="PS50112"/>
    </source>
</evidence>
<evidence type="ECO:0000259" key="8">
    <source>
        <dbReference type="PROSITE" id="PS50113"/>
    </source>
</evidence>
<dbReference type="InterPro" id="IPR036890">
    <property type="entry name" value="HATPase_C_sf"/>
</dbReference>
<dbReference type="RefSeq" id="WP_387964482.1">
    <property type="nucleotide sequence ID" value="NZ_JBHSGP010000014.1"/>
</dbReference>
<dbReference type="InterPro" id="IPR035965">
    <property type="entry name" value="PAS-like_dom_sf"/>
</dbReference>
<dbReference type="SMART" id="SM00091">
    <property type="entry name" value="PAS"/>
    <property type="match status" value="2"/>
</dbReference>
<protein>
    <recommendedName>
        <fullName evidence="2">histidine kinase</fullName>
        <ecNumber evidence="2">2.7.13.3</ecNumber>
    </recommendedName>
</protein>
<dbReference type="InterPro" id="IPR000014">
    <property type="entry name" value="PAS"/>
</dbReference>
<dbReference type="SUPFAM" id="SSF55781">
    <property type="entry name" value="GAF domain-like"/>
    <property type="match status" value="1"/>
</dbReference>
<dbReference type="SUPFAM" id="SSF55785">
    <property type="entry name" value="PYP-like sensor domain (PAS domain)"/>
    <property type="match status" value="2"/>
</dbReference>
<dbReference type="InterPro" id="IPR003018">
    <property type="entry name" value="GAF"/>
</dbReference>
<dbReference type="InterPro" id="IPR004358">
    <property type="entry name" value="Sig_transdc_His_kin-like_C"/>
</dbReference>
<name>A0ABV9N4M7_9FLAO</name>
<dbReference type="SUPFAM" id="SSF47384">
    <property type="entry name" value="Homodimeric domain of signal transducing histidine kinase"/>
    <property type="match status" value="1"/>
</dbReference>
<dbReference type="InterPro" id="IPR029016">
    <property type="entry name" value="GAF-like_dom_sf"/>
</dbReference>
<dbReference type="PANTHER" id="PTHR43304">
    <property type="entry name" value="PHYTOCHROME-LIKE PROTEIN CPH1"/>
    <property type="match status" value="1"/>
</dbReference>
<dbReference type="Proteomes" id="UP001595953">
    <property type="component" value="Unassembled WGS sequence"/>
</dbReference>
<comment type="caution">
    <text evidence="9">The sequence shown here is derived from an EMBL/GenBank/DDBJ whole genome shotgun (WGS) entry which is preliminary data.</text>
</comment>
<dbReference type="InterPro" id="IPR001610">
    <property type="entry name" value="PAC"/>
</dbReference>
<dbReference type="EC" id="2.7.13.3" evidence="2"/>
<dbReference type="PROSITE" id="PS50109">
    <property type="entry name" value="HIS_KIN"/>
    <property type="match status" value="1"/>
</dbReference>
<feature type="domain" description="Histidine kinase" evidence="6">
    <location>
        <begin position="491"/>
        <end position="700"/>
    </location>
</feature>
<dbReference type="SMART" id="SM00387">
    <property type="entry name" value="HATPase_c"/>
    <property type="match status" value="1"/>
</dbReference>
<dbReference type="PROSITE" id="PS50113">
    <property type="entry name" value="PAC"/>
    <property type="match status" value="2"/>
</dbReference>
<dbReference type="CDD" id="cd00082">
    <property type="entry name" value="HisKA"/>
    <property type="match status" value="1"/>
</dbReference>
<dbReference type="PROSITE" id="PS50112">
    <property type="entry name" value="PAS"/>
    <property type="match status" value="1"/>
</dbReference>
<reference evidence="10" key="1">
    <citation type="journal article" date="2019" name="Int. J. Syst. Evol. Microbiol.">
        <title>The Global Catalogue of Microorganisms (GCM) 10K type strain sequencing project: providing services to taxonomists for standard genome sequencing and annotation.</title>
        <authorList>
            <consortium name="The Broad Institute Genomics Platform"/>
            <consortium name="The Broad Institute Genome Sequencing Center for Infectious Disease"/>
            <person name="Wu L."/>
            <person name="Ma J."/>
        </authorList>
    </citation>
    <scope>NUCLEOTIDE SEQUENCE [LARGE SCALE GENOMIC DNA]</scope>
    <source>
        <strain evidence="10">CCUG 63682</strain>
    </source>
</reference>
<dbReference type="Pfam" id="PF02518">
    <property type="entry name" value="HATPase_c"/>
    <property type="match status" value="1"/>
</dbReference>
<dbReference type="Gene3D" id="3.30.450.40">
    <property type="match status" value="1"/>
</dbReference>
<evidence type="ECO:0000256" key="2">
    <source>
        <dbReference type="ARBA" id="ARBA00012438"/>
    </source>
</evidence>
<keyword evidence="5" id="KW-0418">Kinase</keyword>
<dbReference type="EMBL" id="JBHSGP010000014">
    <property type="protein sequence ID" value="MFC4723257.1"/>
    <property type="molecule type" value="Genomic_DNA"/>
</dbReference>
<dbReference type="NCBIfam" id="TIGR00229">
    <property type="entry name" value="sensory_box"/>
    <property type="match status" value="2"/>
</dbReference>
<dbReference type="InterPro" id="IPR005467">
    <property type="entry name" value="His_kinase_dom"/>
</dbReference>
<dbReference type="SMART" id="SM00086">
    <property type="entry name" value="PAC"/>
    <property type="match status" value="2"/>
</dbReference>
<dbReference type="Gene3D" id="3.30.565.10">
    <property type="entry name" value="Histidine kinase-like ATPase, C-terminal domain"/>
    <property type="match status" value="1"/>
</dbReference>
<proteinExistence type="predicted"/>
<evidence type="ECO:0000256" key="3">
    <source>
        <dbReference type="ARBA" id="ARBA00022553"/>
    </source>
</evidence>
<keyword evidence="4" id="KW-0808">Transferase</keyword>
<keyword evidence="3" id="KW-0597">Phosphoprotein</keyword>
<dbReference type="InterPro" id="IPR052162">
    <property type="entry name" value="Sensor_kinase/Photoreceptor"/>
</dbReference>
<gene>
    <name evidence="9" type="ORF">ACFO5O_13050</name>
</gene>
<evidence type="ECO:0000313" key="10">
    <source>
        <dbReference type="Proteomes" id="UP001595953"/>
    </source>
</evidence>
<dbReference type="InterPro" id="IPR000700">
    <property type="entry name" value="PAS-assoc_C"/>
</dbReference>
<organism evidence="9 10">
    <name type="scientific">Geojedonia litorea</name>
    <dbReference type="NCBI Taxonomy" id="1268269"/>
    <lineage>
        <taxon>Bacteria</taxon>
        <taxon>Pseudomonadati</taxon>
        <taxon>Bacteroidota</taxon>
        <taxon>Flavobacteriia</taxon>
        <taxon>Flavobacteriales</taxon>
        <taxon>Flavobacteriaceae</taxon>
        <taxon>Geojedonia</taxon>
    </lineage>
</organism>
<evidence type="ECO:0000259" key="6">
    <source>
        <dbReference type="PROSITE" id="PS50109"/>
    </source>
</evidence>
<dbReference type="InterPro" id="IPR003661">
    <property type="entry name" value="HisK_dim/P_dom"/>
</dbReference>
<dbReference type="SMART" id="SM00065">
    <property type="entry name" value="GAF"/>
    <property type="match status" value="1"/>
</dbReference>
<dbReference type="Pfam" id="PF13185">
    <property type="entry name" value="GAF_2"/>
    <property type="match status" value="1"/>
</dbReference>
<keyword evidence="10" id="KW-1185">Reference proteome</keyword>
<dbReference type="PRINTS" id="PR00344">
    <property type="entry name" value="BCTRLSENSOR"/>
</dbReference>
<comment type="catalytic activity">
    <reaction evidence="1">
        <text>ATP + protein L-histidine = ADP + protein N-phospho-L-histidine.</text>
        <dbReference type="EC" id="2.7.13.3"/>
    </reaction>
</comment>
<dbReference type="CDD" id="cd00130">
    <property type="entry name" value="PAS"/>
    <property type="match status" value="2"/>
</dbReference>
<dbReference type="PANTHER" id="PTHR43304:SF1">
    <property type="entry name" value="PAC DOMAIN-CONTAINING PROTEIN"/>
    <property type="match status" value="1"/>
</dbReference>
<sequence>MLSNKVLERSLLRERMGRKHAENLLEDKTLELFLLTQRFQNITEKLQDSLKDKNLKLEAVFSNSNDAYILIDEHGNIKNINQHSVDLFNMGVDLKQLNVLDTIYREDLDKYAKGLERLYKKGELKNFFIRIWDKDEVIRTVQINASAIYDEQKRPIGAHGIVRDVSESEADKQKIKVQKDELNIIIENSPIGVCLYKGDTLSSVLKVNNALCEMTGYSEQEFLNFNGKDLTYHGDKLATQRLRKKLNEGEIKSFQLEKRFVRKDGSLLWAKTYVKSILNGNGEIAYNIALIEDITQEREQSIVLNTINYITRDILGNVEVQSIASVVVKHVCNYLQADHCEFIIVDQVKKNYKPIAYSNFSGKGDCGKGEIIKAVSRSAIEDVINSKKPELIHKAITSNHQINGVQKNASQIIVPVVIDNQVLAVIHSFHDSEYRFNDINLNTLTNIANIVSIQLRNAINLKKLKKAEQKNKLLLKQLKLKNEDLSEYAHAVTHDLKSPMRSISSLLSWTKEDYGANLDDGALANFDIIQSKLQLVHNLIDGILEYSQSDVESSVEGDINVNVVIQDILNIIHIPNNFTINIQDQLPSIIGHRSKVQQLFQNLICNSIKYNDKPKGIIDVGYFEKGNNYVYFVKDNGIGIDHKYFKKVFKIFNKLDSNDNSTGIGLAIVKKIVEFYDGKIWLESTPEQGTTFFIKLKKSA</sequence>
<dbReference type="InterPro" id="IPR036097">
    <property type="entry name" value="HisK_dim/P_sf"/>
</dbReference>
<dbReference type="Gene3D" id="1.10.287.130">
    <property type="match status" value="1"/>
</dbReference>
<feature type="domain" description="PAC" evidence="8">
    <location>
        <begin position="125"/>
        <end position="177"/>
    </location>
</feature>
<dbReference type="SUPFAM" id="SSF55874">
    <property type="entry name" value="ATPase domain of HSP90 chaperone/DNA topoisomerase II/histidine kinase"/>
    <property type="match status" value="1"/>
</dbReference>
<feature type="domain" description="PAC" evidence="8">
    <location>
        <begin position="254"/>
        <end position="306"/>
    </location>
</feature>
<evidence type="ECO:0000256" key="5">
    <source>
        <dbReference type="ARBA" id="ARBA00022777"/>
    </source>
</evidence>
<dbReference type="Gene3D" id="3.30.450.20">
    <property type="entry name" value="PAS domain"/>
    <property type="match status" value="2"/>
</dbReference>
<evidence type="ECO:0000256" key="1">
    <source>
        <dbReference type="ARBA" id="ARBA00000085"/>
    </source>
</evidence>
<dbReference type="InterPro" id="IPR003594">
    <property type="entry name" value="HATPase_dom"/>
</dbReference>